<name>A0A5C5Y6D5_9PLAN</name>
<evidence type="ECO:0000313" key="7">
    <source>
        <dbReference type="EMBL" id="TWT70704.1"/>
    </source>
</evidence>
<dbReference type="CDD" id="cd07984">
    <property type="entry name" value="LPLAT_LABLAT-like"/>
    <property type="match status" value="1"/>
</dbReference>
<dbReference type="OrthoDB" id="9801955at2"/>
<keyword evidence="2" id="KW-1003">Cell membrane</keyword>
<keyword evidence="8" id="KW-1185">Reference proteome</keyword>
<evidence type="ECO:0000256" key="4">
    <source>
        <dbReference type="ARBA" id="ARBA00022679"/>
    </source>
</evidence>
<protein>
    <submittedName>
        <fullName evidence="7">Lipid A biosynthesis lauroyl acyltransferase</fullName>
        <ecNumber evidence="7">2.3.1.-</ecNumber>
    </submittedName>
</protein>
<evidence type="ECO:0000313" key="8">
    <source>
        <dbReference type="Proteomes" id="UP000317238"/>
    </source>
</evidence>
<dbReference type="AlphaFoldDB" id="A0A5C5Y6D5"/>
<reference evidence="7 8" key="1">
    <citation type="submission" date="2019-02" db="EMBL/GenBank/DDBJ databases">
        <title>Deep-cultivation of Planctomycetes and their phenomic and genomic characterization uncovers novel biology.</title>
        <authorList>
            <person name="Wiegand S."/>
            <person name="Jogler M."/>
            <person name="Boedeker C."/>
            <person name="Pinto D."/>
            <person name="Vollmers J."/>
            <person name="Rivas-Marin E."/>
            <person name="Kohn T."/>
            <person name="Peeters S.H."/>
            <person name="Heuer A."/>
            <person name="Rast P."/>
            <person name="Oberbeckmann S."/>
            <person name="Bunk B."/>
            <person name="Jeske O."/>
            <person name="Meyerdierks A."/>
            <person name="Storesund J.E."/>
            <person name="Kallscheuer N."/>
            <person name="Luecker S."/>
            <person name="Lage O.M."/>
            <person name="Pohl T."/>
            <person name="Merkel B.J."/>
            <person name="Hornburger P."/>
            <person name="Mueller R.-W."/>
            <person name="Bruemmer F."/>
            <person name="Labrenz M."/>
            <person name="Spormann A.M."/>
            <person name="Op Den Camp H."/>
            <person name="Overmann J."/>
            <person name="Amann R."/>
            <person name="Jetten M.S.M."/>
            <person name="Mascher T."/>
            <person name="Medema M.H."/>
            <person name="Devos D.P."/>
            <person name="Kaster A.-K."/>
            <person name="Ovreas L."/>
            <person name="Rohde M."/>
            <person name="Galperin M.Y."/>
            <person name="Jogler C."/>
        </authorList>
    </citation>
    <scope>NUCLEOTIDE SEQUENCE [LARGE SCALE GENOMIC DNA]</scope>
    <source>
        <strain evidence="7 8">Pan14r</strain>
    </source>
</reference>
<gene>
    <name evidence="7" type="primary">htrB</name>
    <name evidence="7" type="ORF">Pan14r_30110</name>
</gene>
<dbReference type="Pfam" id="PF03279">
    <property type="entry name" value="Lip_A_acyltrans"/>
    <property type="match status" value="1"/>
</dbReference>
<dbReference type="GO" id="GO:0016746">
    <property type="term" value="F:acyltransferase activity"/>
    <property type="evidence" value="ECO:0007669"/>
    <property type="project" value="UniProtKB-KW"/>
</dbReference>
<dbReference type="InterPro" id="IPR004960">
    <property type="entry name" value="LipA_acyltrans"/>
</dbReference>
<comment type="caution">
    <text evidence="7">The sequence shown here is derived from an EMBL/GenBank/DDBJ whole genome shotgun (WGS) entry which is preliminary data.</text>
</comment>
<dbReference type="EC" id="2.3.1.-" evidence="7"/>
<keyword evidence="6 7" id="KW-0012">Acyltransferase</keyword>
<dbReference type="EMBL" id="SJPL01000001">
    <property type="protein sequence ID" value="TWT70704.1"/>
    <property type="molecule type" value="Genomic_DNA"/>
</dbReference>
<keyword evidence="5" id="KW-0472">Membrane</keyword>
<organism evidence="7 8">
    <name type="scientific">Crateriforma conspicua</name>
    <dbReference type="NCBI Taxonomy" id="2527996"/>
    <lineage>
        <taxon>Bacteria</taxon>
        <taxon>Pseudomonadati</taxon>
        <taxon>Planctomycetota</taxon>
        <taxon>Planctomycetia</taxon>
        <taxon>Planctomycetales</taxon>
        <taxon>Planctomycetaceae</taxon>
        <taxon>Crateriforma</taxon>
    </lineage>
</organism>
<dbReference type="GO" id="GO:0009247">
    <property type="term" value="P:glycolipid biosynthetic process"/>
    <property type="evidence" value="ECO:0007669"/>
    <property type="project" value="UniProtKB-ARBA"/>
</dbReference>
<proteinExistence type="predicted"/>
<dbReference type="RefSeq" id="WP_145302386.1">
    <property type="nucleotide sequence ID" value="NZ_CP036319.1"/>
</dbReference>
<evidence type="ECO:0000256" key="5">
    <source>
        <dbReference type="ARBA" id="ARBA00023136"/>
    </source>
</evidence>
<dbReference type="PANTHER" id="PTHR30606:SF10">
    <property type="entry name" value="PHOSPHATIDYLINOSITOL MANNOSIDE ACYLTRANSFERASE"/>
    <property type="match status" value="1"/>
</dbReference>
<dbReference type="GO" id="GO:0005886">
    <property type="term" value="C:plasma membrane"/>
    <property type="evidence" value="ECO:0007669"/>
    <property type="project" value="UniProtKB-SubCell"/>
</dbReference>
<accession>A0A5C5Y6D5</accession>
<evidence type="ECO:0000256" key="2">
    <source>
        <dbReference type="ARBA" id="ARBA00022475"/>
    </source>
</evidence>
<dbReference type="PANTHER" id="PTHR30606">
    <property type="entry name" value="LIPID A BIOSYNTHESIS LAUROYL ACYLTRANSFERASE"/>
    <property type="match status" value="1"/>
</dbReference>
<comment type="subcellular location">
    <subcellularLocation>
        <location evidence="1">Cell inner membrane</location>
    </subcellularLocation>
</comment>
<dbReference type="Proteomes" id="UP000317238">
    <property type="component" value="Unassembled WGS sequence"/>
</dbReference>
<evidence type="ECO:0000256" key="1">
    <source>
        <dbReference type="ARBA" id="ARBA00004533"/>
    </source>
</evidence>
<keyword evidence="4 7" id="KW-0808">Transferase</keyword>
<evidence type="ECO:0000256" key="3">
    <source>
        <dbReference type="ARBA" id="ARBA00022519"/>
    </source>
</evidence>
<evidence type="ECO:0000256" key="6">
    <source>
        <dbReference type="ARBA" id="ARBA00023315"/>
    </source>
</evidence>
<sequence length="317" mass="35938">MQAWKRQATDAAAYLLVRLLVSVVQVLPADMGDRMCRVLAWLLTGPIKIRYRVTRENIRRVFPDATEEQAAALMRSMWHSLLLMGCEIAWAQRRLHLCNWPRHIRFRQNRAMLRILLGRRPTVTVTGHFGNFEIGGYLIGLMGFQTTSIARRLDNRFIDDWVKRFRSAKGQHLVDKDGSAPEVERLLRSGGALSLLADQHAGDKGCWVNFLGTPASCHKALALFTLSSGAPMLAAYTRRIDGQPMTFESGCVGVADPADDPNKVCASVQTLTRWYNARLAEAIDMSVEQYWWLHRRWRQPPPKIAKRLQKAAMTQAA</sequence>
<keyword evidence="3" id="KW-0997">Cell inner membrane</keyword>